<organism evidence="2 3">
    <name type="scientific">Corynebacterium alimapuense</name>
    <dbReference type="NCBI Taxonomy" id="1576874"/>
    <lineage>
        <taxon>Bacteria</taxon>
        <taxon>Bacillati</taxon>
        <taxon>Actinomycetota</taxon>
        <taxon>Actinomycetes</taxon>
        <taxon>Mycobacteriales</taxon>
        <taxon>Corynebacteriaceae</taxon>
        <taxon>Corynebacterium</taxon>
    </lineage>
</organism>
<dbReference type="PANTHER" id="PTHR34202:SF1">
    <property type="entry name" value="UPF0548 PROTEIN"/>
    <property type="match status" value="1"/>
</dbReference>
<proteinExistence type="predicted"/>
<protein>
    <submittedName>
        <fullName evidence="2">DUF1990 domain-containing protein</fullName>
    </submittedName>
</protein>
<dbReference type="Proteomes" id="UP000266975">
    <property type="component" value="Unassembled WGS sequence"/>
</dbReference>
<dbReference type="InterPro" id="IPR014457">
    <property type="entry name" value="UCP010260"/>
</dbReference>
<dbReference type="PANTHER" id="PTHR34202">
    <property type="entry name" value="UPF0548 PROTEIN"/>
    <property type="match status" value="1"/>
</dbReference>
<dbReference type="OrthoDB" id="120660at2"/>
<gene>
    <name evidence="2" type="ORF">C5L39_01985</name>
</gene>
<evidence type="ECO:0000259" key="1">
    <source>
        <dbReference type="Pfam" id="PF09348"/>
    </source>
</evidence>
<dbReference type="InterPro" id="IPR018960">
    <property type="entry name" value="DUF1990"/>
</dbReference>
<dbReference type="AlphaFoldDB" id="A0A3M8K8S1"/>
<dbReference type="Pfam" id="PF09348">
    <property type="entry name" value="DUF1990"/>
    <property type="match status" value="1"/>
</dbReference>
<comment type="caution">
    <text evidence="2">The sequence shown here is derived from an EMBL/GenBank/DDBJ whole genome shotgun (WGS) entry which is preliminary data.</text>
</comment>
<dbReference type="EMBL" id="PTJO01000003">
    <property type="protein sequence ID" value="RNE49175.1"/>
    <property type="molecule type" value="Genomic_DNA"/>
</dbReference>
<evidence type="ECO:0000313" key="3">
    <source>
        <dbReference type="Proteomes" id="UP000266975"/>
    </source>
</evidence>
<reference evidence="2 3" key="1">
    <citation type="submission" date="2018-02" db="EMBL/GenBank/DDBJ databases">
        <title>Corynebacterium alimpuense sp. nov., a marine obligate actinomycete isolated from sediments of Valparaiso bay, Chile.</title>
        <authorList>
            <person name="Claverias F."/>
            <person name="Gonzales-Siles L."/>
            <person name="Salva-Serra F."/>
            <person name="Inganaes E."/>
            <person name="Molin K."/>
            <person name="Cumsille A."/>
            <person name="Undabarrena A."/>
            <person name="Couve E."/>
            <person name="Moore E.R.B."/>
            <person name="Gomila M."/>
            <person name="Camara B."/>
        </authorList>
    </citation>
    <scope>NUCLEOTIDE SEQUENCE [LARGE SCALE GENOMIC DNA]</scope>
    <source>
        <strain evidence="2 3">CCUG 69366</strain>
    </source>
</reference>
<dbReference type="RefSeq" id="WP_123047223.1">
    <property type="nucleotide sequence ID" value="NZ_PTJO01000003.1"/>
</dbReference>
<sequence>MSSLTYPDHLKLVTLGLAKGQAPSEFGLDDSWAITDHSAVLGHGTECFSAAATRLTDWRAHEHAGVKVSREGLLVRLTFGPTMSPCLILHEESTPDRHVLVYGTLPGHVECGEEAFIIDLADSGEVTGRCVAFSQHSWWLARLGSPVAHAVQKWATRRYVEGMRPK</sequence>
<name>A0A3M8K8S1_9CORY</name>
<keyword evidence="3" id="KW-1185">Reference proteome</keyword>
<accession>A0A3M8K8S1</accession>
<dbReference type="PIRSF" id="PIRSF010260">
    <property type="entry name" value="UCP010260"/>
    <property type="match status" value="1"/>
</dbReference>
<feature type="domain" description="DUF1990" evidence="1">
    <location>
        <begin position="30"/>
        <end position="161"/>
    </location>
</feature>
<evidence type="ECO:0000313" key="2">
    <source>
        <dbReference type="EMBL" id="RNE49175.1"/>
    </source>
</evidence>